<feature type="transmembrane region" description="Helical" evidence="1">
    <location>
        <begin position="77"/>
        <end position="99"/>
    </location>
</feature>
<keyword evidence="1" id="KW-0812">Transmembrane</keyword>
<feature type="domain" description="Tc1-like transposase DDE" evidence="2">
    <location>
        <begin position="1"/>
        <end position="57"/>
    </location>
</feature>
<sequence length="188" mass="21734">MDNDPKHTAKTTQEFMSAKKWNILQWPSQSPDLNPIEHAFHLLKSRLKTERPTNKQDLKAAAVKAWQSIKKEETQRLVILAWLSFTLCMSASVLTLNTYTKTILEFKYRRRIFEKNVRECNPFLDSEMVRFLWEKYIFSVSGSLEDPLNWHKGIGSPVFVDIGSITDLPGAAKEVERSIEVEDDGEQC</sequence>
<name>A0ABN9M7Q3_9NEOB</name>
<keyword evidence="4" id="KW-1185">Reference proteome</keyword>
<proteinExistence type="predicted"/>
<protein>
    <recommendedName>
        <fullName evidence="2">Tc1-like transposase DDE domain-containing protein</fullName>
    </recommendedName>
</protein>
<evidence type="ECO:0000256" key="1">
    <source>
        <dbReference type="SAM" id="Phobius"/>
    </source>
</evidence>
<evidence type="ECO:0000313" key="4">
    <source>
        <dbReference type="Proteomes" id="UP001176940"/>
    </source>
</evidence>
<reference evidence="3" key="1">
    <citation type="submission" date="2023-07" db="EMBL/GenBank/DDBJ databases">
        <authorList>
            <person name="Stuckert A."/>
        </authorList>
    </citation>
    <scope>NUCLEOTIDE SEQUENCE</scope>
</reference>
<evidence type="ECO:0000313" key="3">
    <source>
        <dbReference type="EMBL" id="CAJ0960558.1"/>
    </source>
</evidence>
<comment type="caution">
    <text evidence="3">The sequence shown here is derived from an EMBL/GenBank/DDBJ whole genome shotgun (WGS) entry which is preliminary data.</text>
</comment>
<dbReference type="EMBL" id="CAUEEQ010050398">
    <property type="protein sequence ID" value="CAJ0960558.1"/>
    <property type="molecule type" value="Genomic_DNA"/>
</dbReference>
<dbReference type="Proteomes" id="UP001176940">
    <property type="component" value="Unassembled WGS sequence"/>
</dbReference>
<dbReference type="Gene3D" id="3.30.420.10">
    <property type="entry name" value="Ribonuclease H-like superfamily/Ribonuclease H"/>
    <property type="match status" value="1"/>
</dbReference>
<keyword evidence="1" id="KW-0472">Membrane</keyword>
<organism evidence="3 4">
    <name type="scientific">Ranitomeya imitator</name>
    <name type="common">mimic poison frog</name>
    <dbReference type="NCBI Taxonomy" id="111125"/>
    <lineage>
        <taxon>Eukaryota</taxon>
        <taxon>Metazoa</taxon>
        <taxon>Chordata</taxon>
        <taxon>Craniata</taxon>
        <taxon>Vertebrata</taxon>
        <taxon>Euteleostomi</taxon>
        <taxon>Amphibia</taxon>
        <taxon>Batrachia</taxon>
        <taxon>Anura</taxon>
        <taxon>Neobatrachia</taxon>
        <taxon>Hyloidea</taxon>
        <taxon>Dendrobatidae</taxon>
        <taxon>Dendrobatinae</taxon>
        <taxon>Ranitomeya</taxon>
    </lineage>
</organism>
<dbReference type="InterPro" id="IPR036397">
    <property type="entry name" value="RNaseH_sf"/>
</dbReference>
<accession>A0ABN9M7Q3</accession>
<keyword evidence="1" id="KW-1133">Transmembrane helix</keyword>
<dbReference type="InterPro" id="IPR038717">
    <property type="entry name" value="Tc1-like_DDE_dom"/>
</dbReference>
<gene>
    <name evidence="3" type="ORF">RIMI_LOCUS17349491</name>
</gene>
<dbReference type="Pfam" id="PF13358">
    <property type="entry name" value="DDE_3"/>
    <property type="match status" value="1"/>
</dbReference>
<evidence type="ECO:0000259" key="2">
    <source>
        <dbReference type="Pfam" id="PF13358"/>
    </source>
</evidence>